<proteinExistence type="predicted"/>
<keyword evidence="2" id="KW-1185">Reference proteome</keyword>
<protein>
    <submittedName>
        <fullName evidence="1">Uncharacterized protein</fullName>
    </submittedName>
</protein>
<reference evidence="2" key="1">
    <citation type="journal article" date="2019" name="Int. J. Syst. Evol. Microbiol.">
        <title>The Global Catalogue of Microorganisms (GCM) 10K type strain sequencing project: providing services to taxonomists for standard genome sequencing and annotation.</title>
        <authorList>
            <consortium name="The Broad Institute Genomics Platform"/>
            <consortium name="The Broad Institute Genome Sequencing Center for Infectious Disease"/>
            <person name="Wu L."/>
            <person name="Ma J."/>
        </authorList>
    </citation>
    <scope>NUCLEOTIDE SEQUENCE [LARGE SCALE GENOMIC DNA]</scope>
    <source>
        <strain evidence="2">CGMCC 1.15420</strain>
    </source>
</reference>
<accession>A0ABQ1W8A7</accession>
<name>A0ABQ1W8A7_9BACL</name>
<sequence>MIATTIQLHTFSNFENGLCSIIIPIIQILRSTLKKPNAMCANLPSCTYENKEILAIKLGYLTNSQLN</sequence>
<dbReference type="EMBL" id="BMIW01000056">
    <property type="protein sequence ID" value="GGG19275.1"/>
    <property type="molecule type" value="Genomic_DNA"/>
</dbReference>
<organism evidence="1 2">
    <name type="scientific">Paenibacillus aceti</name>
    <dbReference type="NCBI Taxonomy" id="1820010"/>
    <lineage>
        <taxon>Bacteria</taxon>
        <taxon>Bacillati</taxon>
        <taxon>Bacillota</taxon>
        <taxon>Bacilli</taxon>
        <taxon>Bacillales</taxon>
        <taxon>Paenibacillaceae</taxon>
        <taxon>Paenibacillus</taxon>
    </lineage>
</organism>
<dbReference type="Proteomes" id="UP000608420">
    <property type="component" value="Unassembled WGS sequence"/>
</dbReference>
<gene>
    <name evidence="1" type="ORF">GCM10010913_46720</name>
</gene>
<comment type="caution">
    <text evidence="1">The sequence shown here is derived from an EMBL/GenBank/DDBJ whole genome shotgun (WGS) entry which is preliminary data.</text>
</comment>
<evidence type="ECO:0000313" key="1">
    <source>
        <dbReference type="EMBL" id="GGG19275.1"/>
    </source>
</evidence>
<evidence type="ECO:0000313" key="2">
    <source>
        <dbReference type="Proteomes" id="UP000608420"/>
    </source>
</evidence>